<dbReference type="KEGG" id="shi:Shel_20190"/>
<dbReference type="AlphaFoldDB" id="C7N7Z8"/>
<name>C7N7Z8_SLAHD</name>
<dbReference type="EMBL" id="CP001684">
    <property type="protein sequence ID" value="ACV23033.1"/>
    <property type="molecule type" value="Genomic_DNA"/>
</dbReference>
<dbReference type="Proteomes" id="UP000002026">
    <property type="component" value="Chromosome"/>
</dbReference>
<evidence type="ECO:0000259" key="1">
    <source>
        <dbReference type="Pfam" id="PF12957"/>
    </source>
</evidence>
<protein>
    <recommendedName>
        <fullName evidence="1">DUF3846 domain-containing protein</fullName>
    </recommendedName>
</protein>
<feature type="domain" description="DUF3846" evidence="1">
    <location>
        <begin position="4"/>
        <end position="119"/>
    </location>
</feature>
<dbReference type="RefSeq" id="WP_012799134.1">
    <property type="nucleotide sequence ID" value="NC_013165.1"/>
</dbReference>
<dbReference type="Pfam" id="PF12957">
    <property type="entry name" value="DUF3846"/>
    <property type="match status" value="1"/>
</dbReference>
<gene>
    <name evidence="2" type="ordered locus">Shel_20190</name>
</gene>
<dbReference type="STRING" id="471855.Shel_20190"/>
<dbReference type="HOGENOM" id="CLU_1795211_0_0_11"/>
<organism evidence="2 3">
    <name type="scientific">Slackia heliotrinireducens (strain ATCC 29202 / DSM 20476 / NCTC 11029 / RHS 1)</name>
    <name type="common">Peptococcus heliotrinreducens</name>
    <dbReference type="NCBI Taxonomy" id="471855"/>
    <lineage>
        <taxon>Bacteria</taxon>
        <taxon>Bacillati</taxon>
        <taxon>Actinomycetota</taxon>
        <taxon>Coriobacteriia</taxon>
        <taxon>Eggerthellales</taxon>
        <taxon>Eggerthellaceae</taxon>
        <taxon>Slackia</taxon>
    </lineage>
</organism>
<evidence type="ECO:0000313" key="2">
    <source>
        <dbReference type="EMBL" id="ACV23033.1"/>
    </source>
</evidence>
<keyword evidence="3" id="KW-1185">Reference proteome</keyword>
<dbReference type="eggNOG" id="ENOG5031U4R">
    <property type="taxonomic scope" value="Bacteria"/>
</dbReference>
<sequence length="144" mass="15996">MSHKAVLVPVGDMPRIVEVETYKDIQRYVGGNIEPCSWVFDDAPSVYVNEEGKFTCRPNRAIYATDKDAGKVTWDGKKIKEGDLLDILFGDFVCIGFDPETGEDRDISDDEIQLVIERFGSYESIDSGVIETLKIQLGAAGDRA</sequence>
<accession>C7N7Z8</accession>
<evidence type="ECO:0000313" key="3">
    <source>
        <dbReference type="Proteomes" id="UP000002026"/>
    </source>
</evidence>
<proteinExistence type="predicted"/>
<dbReference type="InterPro" id="IPR024559">
    <property type="entry name" value="DUF3846"/>
</dbReference>
<reference evidence="2 3" key="1">
    <citation type="journal article" date="2009" name="Stand. Genomic Sci.">
        <title>Complete genome sequence of Slackia heliotrinireducens type strain (RHS 1).</title>
        <authorList>
            <person name="Pukall R."/>
            <person name="Lapidus A."/>
            <person name="Nolan M."/>
            <person name="Copeland A."/>
            <person name="Glavina Del Rio T."/>
            <person name="Lucas S."/>
            <person name="Chen F."/>
            <person name="Tice H."/>
            <person name="Cheng J.F."/>
            <person name="Chertkov O."/>
            <person name="Bruce D."/>
            <person name="Goodwin L."/>
            <person name="Kuske C."/>
            <person name="Brettin T."/>
            <person name="Detter J.C."/>
            <person name="Han C."/>
            <person name="Pitluck S."/>
            <person name="Pati A."/>
            <person name="Mavrommatis K."/>
            <person name="Ivanova N."/>
            <person name="Ovchinnikova G."/>
            <person name="Chen A."/>
            <person name="Palaniappan K."/>
            <person name="Schneider S."/>
            <person name="Rohde M."/>
            <person name="Chain P."/>
            <person name="D'haeseleer P."/>
            <person name="Goker M."/>
            <person name="Bristow J."/>
            <person name="Eisen J.A."/>
            <person name="Markowitz V."/>
            <person name="Kyrpides N.C."/>
            <person name="Klenk H.P."/>
            <person name="Hugenholtz P."/>
        </authorList>
    </citation>
    <scope>NUCLEOTIDE SEQUENCE [LARGE SCALE GENOMIC DNA]</scope>
    <source>
        <strain evidence="3">ATCC 29202 / DSM 20476 / NCTC 11029 / RHS 1</strain>
    </source>
</reference>